<evidence type="ECO:0008006" key="2">
    <source>
        <dbReference type="Google" id="ProtNLM"/>
    </source>
</evidence>
<reference evidence="1" key="1">
    <citation type="journal article" date="2014" name="Front. Microbiol.">
        <title>High frequency of phylogenetically diverse reductive dehalogenase-homologous genes in deep subseafloor sedimentary metagenomes.</title>
        <authorList>
            <person name="Kawai M."/>
            <person name="Futagami T."/>
            <person name="Toyoda A."/>
            <person name="Takaki Y."/>
            <person name="Nishi S."/>
            <person name="Hori S."/>
            <person name="Arai W."/>
            <person name="Tsubouchi T."/>
            <person name="Morono Y."/>
            <person name="Uchiyama I."/>
            <person name="Ito T."/>
            <person name="Fujiyama A."/>
            <person name="Inagaki F."/>
            <person name="Takami H."/>
        </authorList>
    </citation>
    <scope>NUCLEOTIDE SEQUENCE</scope>
    <source>
        <strain evidence="1">Expedition CK06-06</strain>
    </source>
</reference>
<proteinExistence type="predicted"/>
<dbReference type="EMBL" id="BARV01010423">
    <property type="protein sequence ID" value="GAI12109.1"/>
    <property type="molecule type" value="Genomic_DNA"/>
</dbReference>
<name>X1N0I7_9ZZZZ</name>
<sequence>NKHGEKGSNAFTFAATYVLDPRYTLVYSGQLDFDYGKTIRSDITLIRRYHRIYCGFTYSADASLNRQAIVFSIWPQGVPGLAIGPRRYMGLSGSTGY</sequence>
<accession>X1N0I7</accession>
<dbReference type="AlphaFoldDB" id="X1N0I7"/>
<organism evidence="1">
    <name type="scientific">marine sediment metagenome</name>
    <dbReference type="NCBI Taxonomy" id="412755"/>
    <lineage>
        <taxon>unclassified sequences</taxon>
        <taxon>metagenomes</taxon>
        <taxon>ecological metagenomes</taxon>
    </lineage>
</organism>
<evidence type="ECO:0000313" key="1">
    <source>
        <dbReference type="EMBL" id="GAI12109.1"/>
    </source>
</evidence>
<protein>
    <recommendedName>
        <fullName evidence="2">TonB-dependent receptor-like beta-barrel domain-containing protein</fullName>
    </recommendedName>
</protein>
<comment type="caution">
    <text evidence="1">The sequence shown here is derived from an EMBL/GenBank/DDBJ whole genome shotgun (WGS) entry which is preliminary data.</text>
</comment>
<gene>
    <name evidence="1" type="ORF">S06H3_20182</name>
</gene>
<feature type="non-terminal residue" evidence="1">
    <location>
        <position position="1"/>
    </location>
</feature>